<dbReference type="Proteomes" id="UP000447434">
    <property type="component" value="Chromosome 21"/>
</dbReference>
<evidence type="ECO:0000313" key="9">
    <source>
        <dbReference type="Proteomes" id="UP000447434"/>
    </source>
</evidence>
<evidence type="ECO:0000256" key="2">
    <source>
        <dbReference type="ARBA" id="ARBA00022531"/>
    </source>
</evidence>
<evidence type="ECO:0000256" key="5">
    <source>
        <dbReference type="ARBA" id="ARBA00023238"/>
    </source>
</evidence>
<organism evidence="8 9">
    <name type="scientific">Lupinus albus</name>
    <name type="common">White lupine</name>
    <name type="synonym">Lupinus termis</name>
    <dbReference type="NCBI Taxonomy" id="3870"/>
    <lineage>
        <taxon>Eukaryota</taxon>
        <taxon>Viridiplantae</taxon>
        <taxon>Streptophyta</taxon>
        <taxon>Embryophyta</taxon>
        <taxon>Tracheophyta</taxon>
        <taxon>Spermatophyta</taxon>
        <taxon>Magnoliopsida</taxon>
        <taxon>eudicotyledons</taxon>
        <taxon>Gunneridae</taxon>
        <taxon>Pentapetalae</taxon>
        <taxon>rosids</taxon>
        <taxon>fabids</taxon>
        <taxon>Fabales</taxon>
        <taxon>Fabaceae</taxon>
        <taxon>Papilionoideae</taxon>
        <taxon>50 kb inversion clade</taxon>
        <taxon>genistoids sensu lato</taxon>
        <taxon>core genistoids</taxon>
        <taxon>Genisteae</taxon>
        <taxon>Lupinus</taxon>
    </lineage>
</organism>
<evidence type="ECO:0000256" key="4">
    <source>
        <dbReference type="ARBA" id="ARBA00022640"/>
    </source>
</evidence>
<name>A0A6A4NLQ0_LUPAL</name>
<keyword evidence="4" id="KW-0934">Plastid</keyword>
<dbReference type="InterPro" id="IPR000894">
    <property type="entry name" value="RuBisCO_ssu_dom"/>
</dbReference>
<dbReference type="PANTHER" id="PTHR31262:SF10">
    <property type="entry name" value="RIBULOSE BISPHOSPHATE CARBOXYLASE SMALL SUBUNIT 1A, CHLOROPLASTIC-RELATED"/>
    <property type="match status" value="1"/>
</dbReference>
<dbReference type="AlphaFoldDB" id="A0A6A4NLQ0"/>
<keyword evidence="6" id="KW-0120">Carbon dioxide fixation</keyword>
<dbReference type="Gene3D" id="3.30.190.10">
    <property type="entry name" value="Ribulose bisphosphate carboxylase, small subunit"/>
    <property type="match status" value="1"/>
</dbReference>
<dbReference type="SUPFAM" id="SSF55239">
    <property type="entry name" value="RuBisCO, small subunit"/>
    <property type="match status" value="1"/>
</dbReference>
<evidence type="ECO:0000256" key="1">
    <source>
        <dbReference type="ARBA" id="ARBA00022528"/>
    </source>
</evidence>
<keyword evidence="3" id="KW-0113">Calvin cycle</keyword>
<keyword evidence="2" id="KW-0602">Photosynthesis</keyword>
<keyword evidence="5" id="KW-0601">Photorespiration</keyword>
<evidence type="ECO:0000256" key="6">
    <source>
        <dbReference type="ARBA" id="ARBA00023300"/>
    </source>
</evidence>
<evidence type="ECO:0000259" key="7">
    <source>
        <dbReference type="Pfam" id="PF00101"/>
    </source>
</evidence>
<keyword evidence="9" id="KW-1185">Reference proteome</keyword>
<gene>
    <name evidence="8" type="ORF">Lalb_Chr21g0317841</name>
</gene>
<feature type="domain" description="Ribulose bisphosphate carboxylase small subunit" evidence="7">
    <location>
        <begin position="1"/>
        <end position="35"/>
    </location>
</feature>
<dbReference type="Pfam" id="PF00101">
    <property type="entry name" value="RuBisCO_small"/>
    <property type="match status" value="1"/>
</dbReference>
<dbReference type="PANTHER" id="PTHR31262">
    <property type="entry name" value="RIBULOSE BISPHOSPHATE CARBOXYLASE SMALL CHAIN 1, CHLOROPLASTIC"/>
    <property type="match status" value="1"/>
</dbReference>
<accession>A0A6A4NLQ0</accession>
<evidence type="ECO:0000256" key="3">
    <source>
        <dbReference type="ARBA" id="ARBA00022567"/>
    </source>
</evidence>
<dbReference type="InterPro" id="IPR024681">
    <property type="entry name" value="RuBisCO_ssu"/>
</dbReference>
<comment type="caution">
    <text evidence="8">The sequence shown here is derived from an EMBL/GenBank/DDBJ whole genome shotgun (WGS) entry which is preliminary data.</text>
</comment>
<dbReference type="EMBL" id="WOCE01000021">
    <property type="protein sequence ID" value="KAE9590270.1"/>
    <property type="molecule type" value="Genomic_DNA"/>
</dbReference>
<evidence type="ECO:0000313" key="8">
    <source>
        <dbReference type="EMBL" id="KAE9590270.1"/>
    </source>
</evidence>
<dbReference type="InterPro" id="IPR036385">
    <property type="entry name" value="RuBisCO_ssu_sf"/>
</dbReference>
<keyword evidence="1" id="KW-0150">Chloroplast</keyword>
<dbReference type="GO" id="GO:0019253">
    <property type="term" value="P:reductive pentose-phosphate cycle"/>
    <property type="evidence" value="ECO:0007669"/>
    <property type="project" value="UniProtKB-KW"/>
</dbReference>
<sequence length="86" mass="9692">MFGCTDSAQVLKELDEAKNEYPNAFIRIIGFDNKFSVLVSLPTSPKASKFHEFGTICEHVSFCPQLCLGPITLCHLIKIKNYKNIK</sequence>
<proteinExistence type="predicted"/>
<dbReference type="GO" id="GO:0009853">
    <property type="term" value="P:photorespiration"/>
    <property type="evidence" value="ECO:0007669"/>
    <property type="project" value="UniProtKB-KW"/>
</dbReference>
<reference evidence="9" key="1">
    <citation type="journal article" date="2020" name="Nat. Commun.">
        <title>Genome sequence of the cluster root forming white lupin.</title>
        <authorList>
            <person name="Hufnagel B."/>
            <person name="Marques A."/>
            <person name="Soriano A."/>
            <person name="Marques L."/>
            <person name="Divol F."/>
            <person name="Doumas P."/>
            <person name="Sallet E."/>
            <person name="Mancinotti D."/>
            <person name="Carrere S."/>
            <person name="Marande W."/>
            <person name="Arribat S."/>
            <person name="Keller J."/>
            <person name="Huneau C."/>
            <person name="Blein T."/>
            <person name="Aime D."/>
            <person name="Laguerre M."/>
            <person name="Taylor J."/>
            <person name="Schubert V."/>
            <person name="Nelson M."/>
            <person name="Geu-Flores F."/>
            <person name="Crespi M."/>
            <person name="Gallardo-Guerrero K."/>
            <person name="Delaux P.-M."/>
            <person name="Salse J."/>
            <person name="Berges H."/>
            <person name="Guyot R."/>
            <person name="Gouzy J."/>
            <person name="Peret B."/>
        </authorList>
    </citation>
    <scope>NUCLEOTIDE SEQUENCE [LARGE SCALE GENOMIC DNA]</scope>
    <source>
        <strain evidence="9">cv. Amiga</strain>
    </source>
</reference>
<protein>
    <submittedName>
        <fullName evidence="8">Putative ribulose-bisphosphate carboxylase</fullName>
    </submittedName>
</protein>